<proteinExistence type="predicted"/>
<name>A0A4Y3HQW5_9VIBR</name>
<keyword evidence="1" id="KW-1133">Transmembrane helix</keyword>
<keyword evidence="3" id="KW-1185">Reference proteome</keyword>
<protein>
    <submittedName>
        <fullName evidence="2">Uncharacterized protein</fullName>
    </submittedName>
</protein>
<feature type="transmembrane region" description="Helical" evidence="1">
    <location>
        <begin position="156"/>
        <end position="177"/>
    </location>
</feature>
<evidence type="ECO:0000256" key="1">
    <source>
        <dbReference type="SAM" id="Phobius"/>
    </source>
</evidence>
<evidence type="ECO:0000313" key="3">
    <source>
        <dbReference type="Proteomes" id="UP000318717"/>
    </source>
</evidence>
<organism evidence="2 3">
    <name type="scientific">Vibrio inusitatus NBRC 102082</name>
    <dbReference type="NCBI Taxonomy" id="1219070"/>
    <lineage>
        <taxon>Bacteria</taxon>
        <taxon>Pseudomonadati</taxon>
        <taxon>Pseudomonadota</taxon>
        <taxon>Gammaproteobacteria</taxon>
        <taxon>Vibrionales</taxon>
        <taxon>Vibrionaceae</taxon>
        <taxon>Vibrio</taxon>
    </lineage>
</organism>
<gene>
    <name evidence="2" type="ORF">VIN01S_03370</name>
</gene>
<feature type="transmembrane region" description="Helical" evidence="1">
    <location>
        <begin position="21"/>
        <end position="40"/>
    </location>
</feature>
<evidence type="ECO:0000313" key="2">
    <source>
        <dbReference type="EMBL" id="GEA49533.1"/>
    </source>
</evidence>
<dbReference type="EMBL" id="BJLF01000001">
    <property type="protein sequence ID" value="GEA49533.1"/>
    <property type="molecule type" value="Genomic_DNA"/>
</dbReference>
<sequence length="297" mass="32933">MSQLTTSNDALPVPSSPKPNRLLLTVITLLLTIGALLNLADHYADIKLDESIEQGVVAFASVRSIHAVISMLKGTEISVPFLTVSVGEILSPATEILQSTSTVLTTALASLGLQKILLDVFAAKLVNIIIACSAVLYLVTLWFSSVSRFLKYTQPLFFILCLTRFLLVGTLLLNSLVDTLFLNEQTEQITQKTDLIATDLHQFNQELIDGKASQYEEDDSLLGSAKRTWNNVTSGFEQTKQEMQKSFDELQEKTESLVINLLTLIAMFTLKTILIPIGFLLLLKNLYWNLIKRLSPI</sequence>
<feature type="transmembrane region" description="Helical" evidence="1">
    <location>
        <begin position="121"/>
        <end position="144"/>
    </location>
</feature>
<dbReference type="AlphaFoldDB" id="A0A4Y3HQW5"/>
<keyword evidence="1" id="KW-0472">Membrane</keyword>
<accession>A0A4Y3HQW5</accession>
<dbReference type="OrthoDB" id="5862373at2"/>
<reference evidence="2 3" key="1">
    <citation type="submission" date="2019-06" db="EMBL/GenBank/DDBJ databases">
        <title>Whole genome shotgun sequence of Vibrio inusitatus NBRC 102082.</title>
        <authorList>
            <person name="Hosoyama A."/>
            <person name="Uohara A."/>
            <person name="Ohji S."/>
            <person name="Ichikawa N."/>
        </authorList>
    </citation>
    <scope>NUCLEOTIDE SEQUENCE [LARGE SCALE GENOMIC DNA]</scope>
    <source>
        <strain evidence="2 3">NBRC 102082</strain>
    </source>
</reference>
<comment type="caution">
    <text evidence="2">The sequence shown here is derived from an EMBL/GenBank/DDBJ whole genome shotgun (WGS) entry which is preliminary data.</text>
</comment>
<keyword evidence="1" id="KW-0812">Transmembrane</keyword>
<dbReference type="RefSeq" id="WP_141343881.1">
    <property type="nucleotide sequence ID" value="NZ_BJLF01000001.1"/>
</dbReference>
<dbReference type="Proteomes" id="UP000318717">
    <property type="component" value="Unassembled WGS sequence"/>
</dbReference>
<feature type="transmembrane region" description="Helical" evidence="1">
    <location>
        <begin position="257"/>
        <end position="283"/>
    </location>
</feature>